<evidence type="ECO:0000256" key="2">
    <source>
        <dbReference type="ARBA" id="ARBA00023012"/>
    </source>
</evidence>
<dbReference type="InterPro" id="IPR046947">
    <property type="entry name" value="LytR-like"/>
</dbReference>
<dbReference type="PANTHER" id="PTHR37299:SF3">
    <property type="entry name" value="STAGE 0 SPORULATION PROTEIN A HOMOLOG"/>
    <property type="match status" value="1"/>
</dbReference>
<evidence type="ECO:0000313" key="5">
    <source>
        <dbReference type="EMBL" id="MCR6545872.1"/>
    </source>
</evidence>
<keyword evidence="6" id="KW-1185">Reference proteome</keyword>
<reference evidence="5 6" key="1">
    <citation type="submission" date="2022-08" db="EMBL/GenBank/DDBJ databases">
        <title>Proteogenomics of the novel Dehalobacterium formicoaceticum strain EZ94 highlights a key role of methyltransferases during anaerobic dichloromethane degradation.</title>
        <authorList>
            <person name="Wasmund K."/>
        </authorList>
    </citation>
    <scope>NUCLEOTIDE SEQUENCE [LARGE SCALE GENOMIC DNA]</scope>
    <source>
        <strain evidence="5 6">EZ94</strain>
    </source>
</reference>
<dbReference type="Proteomes" id="UP001524944">
    <property type="component" value="Unassembled WGS sequence"/>
</dbReference>
<name>A0ABT1Y4S3_9FIRM</name>
<evidence type="ECO:0000313" key="6">
    <source>
        <dbReference type="Proteomes" id="UP001524944"/>
    </source>
</evidence>
<keyword evidence="1" id="KW-0963">Cytoplasm</keyword>
<comment type="caution">
    <text evidence="5">The sequence shown here is derived from an EMBL/GenBank/DDBJ whole genome shotgun (WGS) entry which is preliminary data.</text>
</comment>
<dbReference type="EMBL" id="JANPWE010000004">
    <property type="protein sequence ID" value="MCR6545872.1"/>
    <property type="molecule type" value="Genomic_DNA"/>
</dbReference>
<keyword evidence="2" id="KW-0902">Two-component regulatory system</keyword>
<keyword evidence="3" id="KW-0010">Activator</keyword>
<organism evidence="5 6">
    <name type="scientific">Dehalobacterium formicoaceticum</name>
    <dbReference type="NCBI Taxonomy" id="51515"/>
    <lineage>
        <taxon>Bacteria</taxon>
        <taxon>Bacillati</taxon>
        <taxon>Bacillota</taxon>
        <taxon>Clostridia</taxon>
        <taxon>Eubacteriales</taxon>
        <taxon>Peptococcaceae</taxon>
        <taxon>Dehalobacterium</taxon>
    </lineage>
</organism>
<evidence type="ECO:0000256" key="3">
    <source>
        <dbReference type="ARBA" id="ARBA00023159"/>
    </source>
</evidence>
<dbReference type="InterPro" id="IPR007492">
    <property type="entry name" value="LytTR_DNA-bd_dom"/>
</dbReference>
<proteinExistence type="predicted"/>
<accession>A0ABT1Y4S3</accession>
<protein>
    <submittedName>
        <fullName evidence="5">LytTR family DNA-binding domain-containing protein</fullName>
    </submittedName>
</protein>
<dbReference type="RefSeq" id="WP_257913346.1">
    <property type="nucleotide sequence ID" value="NZ_JANPWE010000004.1"/>
</dbReference>
<evidence type="ECO:0000256" key="1">
    <source>
        <dbReference type="ARBA" id="ARBA00022490"/>
    </source>
</evidence>
<dbReference type="PROSITE" id="PS50930">
    <property type="entry name" value="HTH_LYTTR"/>
    <property type="match status" value="1"/>
</dbReference>
<gene>
    <name evidence="5" type="ORF">NVS47_10175</name>
</gene>
<dbReference type="GO" id="GO:0003677">
    <property type="term" value="F:DNA binding"/>
    <property type="evidence" value="ECO:0007669"/>
    <property type="project" value="UniProtKB-KW"/>
</dbReference>
<evidence type="ECO:0000259" key="4">
    <source>
        <dbReference type="PROSITE" id="PS50930"/>
    </source>
</evidence>
<dbReference type="Pfam" id="PF04397">
    <property type="entry name" value="LytTR"/>
    <property type="match status" value="1"/>
</dbReference>
<dbReference type="SMART" id="SM00850">
    <property type="entry name" value="LytTR"/>
    <property type="match status" value="1"/>
</dbReference>
<dbReference type="Gene3D" id="3.40.50.2300">
    <property type="match status" value="1"/>
</dbReference>
<feature type="domain" description="HTH LytTR-type" evidence="4">
    <location>
        <begin position="57"/>
        <end position="156"/>
    </location>
</feature>
<sequence length="165" mass="19494">MHNENTQIVFISGKDSYAMDLFEIRPLNFLIKPLKEEEIVKIIKKVIELSAKSNHFFEYKIGRTQTKIPLKDILYFESSGKKVKIFTQDEVHEFYGKLSVIEQQLTNKDFIQIHKSYLVNYSHVIKYHYENVQISDNTVLPISQQQRKSVSDILLQRWREDKGNG</sequence>
<keyword evidence="5" id="KW-0238">DNA-binding</keyword>
<dbReference type="PANTHER" id="PTHR37299">
    <property type="entry name" value="TRANSCRIPTIONAL REGULATOR-RELATED"/>
    <property type="match status" value="1"/>
</dbReference>
<dbReference type="Gene3D" id="2.40.50.1020">
    <property type="entry name" value="LytTr DNA-binding domain"/>
    <property type="match status" value="1"/>
</dbReference>